<dbReference type="EMBL" id="BMAW01020302">
    <property type="protein sequence ID" value="GFT67412.1"/>
    <property type="molecule type" value="Genomic_DNA"/>
</dbReference>
<keyword evidence="2" id="KW-1185">Reference proteome</keyword>
<dbReference type="AlphaFoldDB" id="A0A8X6PF94"/>
<gene>
    <name evidence="1" type="ORF">NPIL_308991</name>
</gene>
<organism evidence="1 2">
    <name type="scientific">Nephila pilipes</name>
    <name type="common">Giant wood spider</name>
    <name type="synonym">Nephila maculata</name>
    <dbReference type="NCBI Taxonomy" id="299642"/>
    <lineage>
        <taxon>Eukaryota</taxon>
        <taxon>Metazoa</taxon>
        <taxon>Ecdysozoa</taxon>
        <taxon>Arthropoda</taxon>
        <taxon>Chelicerata</taxon>
        <taxon>Arachnida</taxon>
        <taxon>Araneae</taxon>
        <taxon>Araneomorphae</taxon>
        <taxon>Entelegynae</taxon>
        <taxon>Araneoidea</taxon>
        <taxon>Nephilidae</taxon>
        <taxon>Nephila</taxon>
    </lineage>
</organism>
<comment type="caution">
    <text evidence="1">The sequence shown here is derived from an EMBL/GenBank/DDBJ whole genome shotgun (WGS) entry which is preliminary data.</text>
</comment>
<proteinExistence type="predicted"/>
<protein>
    <submittedName>
        <fullName evidence="1">Uncharacterized protein</fullName>
    </submittedName>
</protein>
<sequence>MHSQCAYAISTWPYRAVSSRRRFRATTLYLPSPAVVCAAWLSTYASSRDIYTICHLTAGSLAHSVVRFSRRCARTVCGAGVAALTCDGVCVGGRHIPPLACNAWYAGVVYRRVASQRTCNADAHALCLYCCTNAACRDDNDAAGDVSTATSGGVTLRIAISALPAYRGVRRHNGSLAWCWLHAVVSLACAFRTSATTFAQQAPLP</sequence>
<evidence type="ECO:0000313" key="2">
    <source>
        <dbReference type="Proteomes" id="UP000887013"/>
    </source>
</evidence>
<evidence type="ECO:0000313" key="1">
    <source>
        <dbReference type="EMBL" id="GFT67412.1"/>
    </source>
</evidence>
<reference evidence="1" key="1">
    <citation type="submission" date="2020-08" db="EMBL/GenBank/DDBJ databases">
        <title>Multicomponent nature underlies the extraordinary mechanical properties of spider dragline silk.</title>
        <authorList>
            <person name="Kono N."/>
            <person name="Nakamura H."/>
            <person name="Mori M."/>
            <person name="Yoshida Y."/>
            <person name="Ohtoshi R."/>
            <person name="Malay A.D."/>
            <person name="Moran D.A.P."/>
            <person name="Tomita M."/>
            <person name="Numata K."/>
            <person name="Arakawa K."/>
        </authorList>
    </citation>
    <scope>NUCLEOTIDE SEQUENCE</scope>
</reference>
<name>A0A8X6PF94_NEPPI</name>
<dbReference type="Proteomes" id="UP000887013">
    <property type="component" value="Unassembled WGS sequence"/>
</dbReference>
<accession>A0A8X6PF94</accession>